<proteinExistence type="predicted"/>
<evidence type="ECO:0000313" key="2">
    <source>
        <dbReference type="Proteomes" id="UP000231879"/>
    </source>
</evidence>
<keyword evidence="2" id="KW-1185">Reference proteome</keyword>
<dbReference type="EMBL" id="NPDS01000004">
    <property type="protein sequence ID" value="PJZ57221.1"/>
    <property type="molecule type" value="Genomic_DNA"/>
</dbReference>
<sequence>MNRNHVSDNRTIPLFEIETLCSFEFLDSPVRKKNGSKIELRQTPTWESKERNLEFRNYKMEGRIF</sequence>
<dbReference type="Proteomes" id="UP000231879">
    <property type="component" value="Unassembled WGS sequence"/>
</dbReference>
<reference evidence="1 2" key="1">
    <citation type="submission" date="2017-07" db="EMBL/GenBank/DDBJ databases">
        <title>Leptospira spp. isolated from tropical soils.</title>
        <authorList>
            <person name="Thibeaux R."/>
            <person name="Iraola G."/>
            <person name="Ferres I."/>
            <person name="Bierque E."/>
            <person name="Girault D."/>
            <person name="Soupe-Gilbert M.-E."/>
            <person name="Picardeau M."/>
            <person name="Goarant C."/>
        </authorList>
    </citation>
    <scope>NUCLEOTIDE SEQUENCE [LARGE SCALE GENOMIC DNA]</scope>
    <source>
        <strain evidence="1 2">FH4-C-A1</strain>
    </source>
</reference>
<gene>
    <name evidence="1" type="ORF">CH367_10835</name>
</gene>
<accession>A0ABX4NK80</accession>
<evidence type="ECO:0000313" key="1">
    <source>
        <dbReference type="EMBL" id="PJZ57221.1"/>
    </source>
</evidence>
<comment type="caution">
    <text evidence="1">The sequence shown here is derived from an EMBL/GenBank/DDBJ whole genome shotgun (WGS) entry which is preliminary data.</text>
</comment>
<organism evidence="1 2">
    <name type="scientific">Leptospira barantonii</name>
    <dbReference type="NCBI Taxonomy" id="2023184"/>
    <lineage>
        <taxon>Bacteria</taxon>
        <taxon>Pseudomonadati</taxon>
        <taxon>Spirochaetota</taxon>
        <taxon>Spirochaetia</taxon>
        <taxon>Leptospirales</taxon>
        <taxon>Leptospiraceae</taxon>
        <taxon>Leptospira</taxon>
    </lineage>
</organism>
<protein>
    <submittedName>
        <fullName evidence="1">Uncharacterized protein</fullName>
    </submittedName>
</protein>
<name>A0ABX4NK80_9LEPT</name>